<dbReference type="Pfam" id="PF08814">
    <property type="entry name" value="XisH"/>
    <property type="match status" value="1"/>
</dbReference>
<evidence type="ECO:0000313" key="1">
    <source>
        <dbReference type="EMBL" id="MBO0937632.1"/>
    </source>
</evidence>
<keyword evidence="2" id="KW-1185">Reference proteome</keyword>
<dbReference type="SUPFAM" id="SSF52980">
    <property type="entry name" value="Restriction endonuclease-like"/>
    <property type="match status" value="1"/>
</dbReference>
<dbReference type="AlphaFoldDB" id="A0A939GEH1"/>
<accession>A0A939GEH1</accession>
<name>A0A939GEH1_9BACT</name>
<organism evidence="1 2">
    <name type="scientific">Fibrella rubiginis</name>
    <dbReference type="NCBI Taxonomy" id="2817060"/>
    <lineage>
        <taxon>Bacteria</taxon>
        <taxon>Pseudomonadati</taxon>
        <taxon>Bacteroidota</taxon>
        <taxon>Cytophagia</taxon>
        <taxon>Cytophagales</taxon>
        <taxon>Spirosomataceae</taxon>
        <taxon>Fibrella</taxon>
    </lineage>
</organism>
<dbReference type="RefSeq" id="WP_207365256.1">
    <property type="nucleotide sequence ID" value="NZ_JAFMYV010000006.1"/>
</dbReference>
<comment type="caution">
    <text evidence="1">The sequence shown here is derived from an EMBL/GenBank/DDBJ whole genome shotgun (WGS) entry which is preliminary data.</text>
</comment>
<dbReference type="InterPro" id="IPR011335">
    <property type="entry name" value="Restrct_endonuc-II-like"/>
</dbReference>
<dbReference type="Proteomes" id="UP000664034">
    <property type="component" value="Unassembled WGS sequence"/>
</dbReference>
<reference evidence="1" key="1">
    <citation type="submission" date="2021-03" db="EMBL/GenBank/DDBJ databases">
        <title>Fibrella sp. HMF5335 genome sequencing and assembly.</title>
        <authorList>
            <person name="Kang H."/>
            <person name="Kim H."/>
            <person name="Bae S."/>
            <person name="Joh K."/>
        </authorList>
    </citation>
    <scope>NUCLEOTIDE SEQUENCE</scope>
    <source>
        <strain evidence="1">HMF5335</strain>
    </source>
</reference>
<proteinExistence type="predicted"/>
<dbReference type="EMBL" id="JAFMYV010000006">
    <property type="protein sequence ID" value="MBO0937632.1"/>
    <property type="molecule type" value="Genomic_DNA"/>
</dbReference>
<sequence length="57" mass="6560">MGLAAENIDRVLFLAVDTDVYTSFFTKSLISQTIEQDRISLLIIDITTKRIIKWITQ</sequence>
<evidence type="ECO:0000313" key="2">
    <source>
        <dbReference type="Proteomes" id="UP000664034"/>
    </source>
</evidence>
<dbReference type="InterPro" id="IPR014919">
    <property type="entry name" value="XisH"/>
</dbReference>
<dbReference type="GO" id="GO:0003676">
    <property type="term" value="F:nucleic acid binding"/>
    <property type="evidence" value="ECO:0007669"/>
    <property type="project" value="InterPro"/>
</dbReference>
<protein>
    <submittedName>
        <fullName evidence="1">Uncharacterized protein</fullName>
    </submittedName>
</protein>
<gene>
    <name evidence="1" type="ORF">J2I47_13830</name>
</gene>
<dbReference type="InterPro" id="IPR011856">
    <property type="entry name" value="tRNA_endonuc-like_dom_sf"/>
</dbReference>
<dbReference type="Gene3D" id="3.40.1350.10">
    <property type="match status" value="1"/>
</dbReference>